<evidence type="ECO:0000313" key="5">
    <source>
        <dbReference type="Proteomes" id="UP000593892"/>
    </source>
</evidence>
<dbReference type="PANTHER" id="PTHR43798:SF31">
    <property type="entry name" value="AB HYDROLASE SUPERFAMILY PROTEIN YCLE"/>
    <property type="match status" value="1"/>
</dbReference>
<dbReference type="EMBL" id="CP063849">
    <property type="protein sequence ID" value="QOY89029.1"/>
    <property type="molecule type" value="Genomic_DNA"/>
</dbReference>
<dbReference type="KEGG" id="pfer:IRI77_03460"/>
<dbReference type="PANTHER" id="PTHR43798">
    <property type="entry name" value="MONOACYLGLYCEROL LIPASE"/>
    <property type="match status" value="1"/>
</dbReference>
<evidence type="ECO:0000256" key="1">
    <source>
        <dbReference type="ARBA" id="ARBA00022801"/>
    </source>
</evidence>
<dbReference type="RefSeq" id="WP_194450691.1">
    <property type="nucleotide sequence ID" value="NZ_CP063849.1"/>
</dbReference>
<dbReference type="AlphaFoldDB" id="A0A7S7NSQ9"/>
<feature type="domain" description="AB hydrolase-1" evidence="3">
    <location>
        <begin position="45"/>
        <end position="266"/>
    </location>
</feature>
<dbReference type="GO" id="GO:0016787">
    <property type="term" value="F:hydrolase activity"/>
    <property type="evidence" value="ECO:0007669"/>
    <property type="project" value="UniProtKB-KW"/>
</dbReference>
<keyword evidence="5" id="KW-1185">Reference proteome</keyword>
<organism evidence="4 5">
    <name type="scientific">Paludibaculum fermentans</name>
    <dbReference type="NCBI Taxonomy" id="1473598"/>
    <lineage>
        <taxon>Bacteria</taxon>
        <taxon>Pseudomonadati</taxon>
        <taxon>Acidobacteriota</taxon>
        <taxon>Terriglobia</taxon>
        <taxon>Bryobacterales</taxon>
        <taxon>Bryobacteraceae</taxon>
        <taxon>Paludibaculum</taxon>
    </lineage>
</organism>
<dbReference type="GO" id="GO:0016020">
    <property type="term" value="C:membrane"/>
    <property type="evidence" value="ECO:0007669"/>
    <property type="project" value="TreeGrafter"/>
</dbReference>
<reference evidence="4 5" key="1">
    <citation type="submission" date="2020-10" db="EMBL/GenBank/DDBJ databases">
        <title>Complete genome sequence of Paludibaculum fermentans P105T, a facultatively anaerobic acidobacterium capable of dissimilatory Fe(III) reduction.</title>
        <authorList>
            <person name="Dedysh S.N."/>
            <person name="Beletsky A.V."/>
            <person name="Kulichevskaya I.S."/>
            <person name="Mardanov A.V."/>
            <person name="Ravin N.V."/>
        </authorList>
    </citation>
    <scope>NUCLEOTIDE SEQUENCE [LARGE SCALE GENOMIC DNA]</scope>
    <source>
        <strain evidence="4 5">P105</strain>
    </source>
</reference>
<dbReference type="Gene3D" id="3.40.50.1820">
    <property type="entry name" value="alpha/beta hydrolase"/>
    <property type="match status" value="1"/>
</dbReference>
<dbReference type="Pfam" id="PF12697">
    <property type="entry name" value="Abhydrolase_6"/>
    <property type="match status" value="1"/>
</dbReference>
<dbReference type="InterPro" id="IPR029058">
    <property type="entry name" value="AB_hydrolase_fold"/>
</dbReference>
<gene>
    <name evidence="4" type="ORF">IRI77_03460</name>
</gene>
<keyword evidence="1 4" id="KW-0378">Hydrolase</keyword>
<dbReference type="Proteomes" id="UP000593892">
    <property type="component" value="Chromosome"/>
</dbReference>
<dbReference type="InterPro" id="IPR050266">
    <property type="entry name" value="AB_hydrolase_sf"/>
</dbReference>
<sequence>MFSAFALALMLQAAPVAGWTDSYVYGNGIRIHYWHAANPGKPAMIFAHGSSDDGLCWTGLAKELTAGYDIYLVDARGHGLTDPPKVGDGADAQVEDLAAFIRELKLVKPILMGHSMGSSSVAWFSSRYPDVPKAVILEDPGLLPRRPGTPPPGSAQGTPEERIQKMIQRNNMSLEELTADCTKNSPKWGEEECRLWAPSKRRHHPATTLVATAGRPPMSEILPKITAPTLILKADAQGDLRKQNEEAAALLPKGRIVHIDGAGHNVRRENKPMALATLKEFLATLN</sequence>
<evidence type="ECO:0000256" key="2">
    <source>
        <dbReference type="SAM" id="MobiDB-lite"/>
    </source>
</evidence>
<protein>
    <submittedName>
        <fullName evidence="4">Alpha/beta hydrolase</fullName>
    </submittedName>
</protein>
<accession>A0A7S7NSQ9</accession>
<evidence type="ECO:0000313" key="4">
    <source>
        <dbReference type="EMBL" id="QOY89029.1"/>
    </source>
</evidence>
<feature type="region of interest" description="Disordered" evidence="2">
    <location>
        <begin position="140"/>
        <end position="159"/>
    </location>
</feature>
<evidence type="ECO:0000259" key="3">
    <source>
        <dbReference type="Pfam" id="PF12697"/>
    </source>
</evidence>
<proteinExistence type="predicted"/>
<dbReference type="InterPro" id="IPR000073">
    <property type="entry name" value="AB_hydrolase_1"/>
</dbReference>
<dbReference type="SUPFAM" id="SSF53474">
    <property type="entry name" value="alpha/beta-Hydrolases"/>
    <property type="match status" value="1"/>
</dbReference>
<name>A0A7S7NSQ9_PALFE</name>